<name>A0A1J5PYN8_9ZZZZ</name>
<dbReference type="AlphaFoldDB" id="A0A1J5PYN8"/>
<evidence type="ECO:0000313" key="1">
    <source>
        <dbReference type="EMBL" id="OIQ76048.1"/>
    </source>
</evidence>
<gene>
    <name evidence="1" type="ORF">GALL_422760</name>
</gene>
<proteinExistence type="predicted"/>
<reference evidence="1" key="1">
    <citation type="submission" date="2016-10" db="EMBL/GenBank/DDBJ databases">
        <title>Sequence of Gallionella enrichment culture.</title>
        <authorList>
            <person name="Poehlein A."/>
            <person name="Muehling M."/>
            <person name="Daniel R."/>
        </authorList>
    </citation>
    <scope>NUCLEOTIDE SEQUENCE</scope>
</reference>
<dbReference type="EMBL" id="MLJW01001980">
    <property type="protein sequence ID" value="OIQ76048.1"/>
    <property type="molecule type" value="Genomic_DNA"/>
</dbReference>
<sequence length="116" mass="13522">MNRHLVTVKVGIESRTNQRMQLNGFALDQDRLKGLNAQAVQGWRTVEHDRVLFDDFFENVPHHWRTGFNLFFGRLDGGGNTHGLQARKNERLEQFQRHQLGQTTLMQLERGADHND</sequence>
<protein>
    <submittedName>
        <fullName evidence="1">Uncharacterized protein</fullName>
    </submittedName>
</protein>
<organism evidence="1">
    <name type="scientific">mine drainage metagenome</name>
    <dbReference type="NCBI Taxonomy" id="410659"/>
    <lineage>
        <taxon>unclassified sequences</taxon>
        <taxon>metagenomes</taxon>
        <taxon>ecological metagenomes</taxon>
    </lineage>
</organism>
<accession>A0A1J5PYN8</accession>
<comment type="caution">
    <text evidence="1">The sequence shown here is derived from an EMBL/GenBank/DDBJ whole genome shotgun (WGS) entry which is preliminary data.</text>
</comment>